<feature type="domain" description="Integrase catalytic" evidence="14">
    <location>
        <begin position="966"/>
        <end position="1128"/>
    </location>
</feature>
<dbReference type="InterPro" id="IPR043502">
    <property type="entry name" value="DNA/RNA_pol_sf"/>
</dbReference>
<dbReference type="PROSITE" id="PS50878">
    <property type="entry name" value="RT_POL"/>
    <property type="match status" value="1"/>
</dbReference>
<dbReference type="SUPFAM" id="SSF56672">
    <property type="entry name" value="DNA/RNA polymerases"/>
    <property type="match status" value="1"/>
</dbReference>
<sequence>MSSVKFQFYLVAEGVDKTTNVVLKRVRLFSEDTWFIFPEESQKLSHHKSLLELPPLKSALAVLKNRGQFRNVNVTLPPDIVKLYLDDDGNFVFREYLLPEARTVATPSPTPESGSGELVACLNKMVSSREESIKDILKHFLLEKFSAKNRNAESWCELFEKESARFSLSGQKQIEVFKSCLDPSMSDWFAMNQRKLGILADWKIWKADLISTFGDTSWKPVRYAFNFKYLNGSYIDYAIKKEKMLLDLDRSLPDLVILDLIVIGLPVHIQNSLNRNVVVSVKLLHSKLKKFEAEDKVDNKVKTQNFSFLSSKQDNVNAFKKSLDLIKEFGLCQDENLNIFQRFNGHKYYTSKIWQTTPLVNSLELQANLEHLDNFKKSKIERLIHDFNSAFAKNKYDVGQVKDHEAHVKLTEHRYVYRKPYRCNIIDQKEIEIQISKLFEAGLIEESTSPFAAPVTLAYKKYSDGSRKKDRLCIDFSALNKIIVPESQPFPLIEDLIIKARDCYWFSVLDINMAFWSVPVRQKDRYKTAFVTQTGHYNWKCLPFGLKTSSAIFQRILRNILKRNDLDEFCVNYIDDILVFSKSFDEHLDHLEKLLCAIQKEGFRLSLSKCNFAQNKVKYLGHIIENNCIYPIYDNVLPVRNFPTPVNQKNVRQFLGKINFYRSYIPNSSVILAPLHNLLKKNIPFIWDDKCEKSFNLIKDSLCSQPCLAIYDPRKETVVQTDASLEGIGAILKQKQEDGSFKPIAFFSKKLNEVQKRKKAIFLECLAIKEALMYWRHLLLPLKFAVYSDHKPLENLKINTKFDDELRELMLHLSQFNFEIKYVPGTSNLEADCLSRNPVLESSEACSELKVVNVIELKDVIADQRKFFQKISNKINIINKNNVLFSRFKNTDKVIVSDEFLKEIIKKIHFTLGHLGPKQMELTLSPYFYNINLRILIKEFCHNCSICIKNKSRIPAIFGKLSQLGPATRPYEIMSLDTIGGFSGNHSPKRYIHLLVDHFTRYAYVITSKNQKTADFVKLLNLILQKGHKISTLLADQYAGINSSDFKNFVKSNNIKLIFTAVDCPSSNGLNERLNQTLVNRLRCKINENKFNKKKPWSVLLEECVQEYNNTIHSVTKFSPNYLMHNVKFHVTTFLHNNVKHDLNEDRVKAFQNSRLNHERNKKIFDKKRKEINFNVGDLVYVSHGNSLNRNKLDELRIGPFRILEKISNVIYKVDSGFHKKESNLFHVSKMYPCTNIL</sequence>
<keyword evidence="2" id="KW-0645">Protease</keyword>
<comment type="caution">
    <text evidence="15">The sequence shown here is derived from an EMBL/GenBank/DDBJ whole genome shotgun (WGS) entry which is preliminary data.</text>
</comment>
<keyword evidence="16" id="KW-1185">Reference proteome</keyword>
<dbReference type="GO" id="GO:0003677">
    <property type="term" value="F:DNA binding"/>
    <property type="evidence" value="ECO:0007669"/>
    <property type="project" value="UniProtKB-KW"/>
</dbReference>
<evidence type="ECO:0000313" key="15">
    <source>
        <dbReference type="EMBL" id="KAK7601508.1"/>
    </source>
</evidence>
<protein>
    <recommendedName>
        <fullName evidence="1">RNA-directed DNA polymerase</fullName>
        <ecNumber evidence="1">2.7.7.49</ecNumber>
    </recommendedName>
</protein>
<dbReference type="Gene3D" id="1.10.340.70">
    <property type="match status" value="1"/>
</dbReference>
<dbReference type="GO" id="GO:0046872">
    <property type="term" value="F:metal ion binding"/>
    <property type="evidence" value="ECO:0007669"/>
    <property type="project" value="UniProtKB-KW"/>
</dbReference>
<evidence type="ECO:0000256" key="1">
    <source>
        <dbReference type="ARBA" id="ARBA00012493"/>
    </source>
</evidence>
<dbReference type="GO" id="GO:0006310">
    <property type="term" value="P:DNA recombination"/>
    <property type="evidence" value="ECO:0007669"/>
    <property type="project" value="UniProtKB-KW"/>
</dbReference>
<dbReference type="CDD" id="cd09274">
    <property type="entry name" value="RNase_HI_RT_Ty3"/>
    <property type="match status" value="1"/>
</dbReference>
<evidence type="ECO:0000259" key="14">
    <source>
        <dbReference type="PROSITE" id="PS50994"/>
    </source>
</evidence>
<gene>
    <name evidence="15" type="ORF">V9T40_008949</name>
</gene>
<dbReference type="InterPro" id="IPR043128">
    <property type="entry name" value="Rev_trsase/Diguanyl_cyclase"/>
</dbReference>
<evidence type="ECO:0000256" key="4">
    <source>
        <dbReference type="ARBA" id="ARBA00022750"/>
    </source>
</evidence>
<organism evidence="15 16">
    <name type="scientific">Parthenolecanium corni</name>
    <dbReference type="NCBI Taxonomy" id="536013"/>
    <lineage>
        <taxon>Eukaryota</taxon>
        <taxon>Metazoa</taxon>
        <taxon>Ecdysozoa</taxon>
        <taxon>Arthropoda</taxon>
        <taxon>Hexapoda</taxon>
        <taxon>Insecta</taxon>
        <taxon>Pterygota</taxon>
        <taxon>Neoptera</taxon>
        <taxon>Paraneoptera</taxon>
        <taxon>Hemiptera</taxon>
        <taxon>Sternorrhyncha</taxon>
        <taxon>Coccoidea</taxon>
        <taxon>Coccidae</taxon>
        <taxon>Parthenolecanium</taxon>
    </lineage>
</organism>
<dbReference type="InterPro" id="IPR056924">
    <property type="entry name" value="SH3_Tf2-1"/>
</dbReference>
<dbReference type="EMBL" id="JBBCAQ010000010">
    <property type="protein sequence ID" value="KAK7601508.1"/>
    <property type="molecule type" value="Genomic_DNA"/>
</dbReference>
<dbReference type="Pfam" id="PF24626">
    <property type="entry name" value="SH3_Tf2-1"/>
    <property type="match status" value="1"/>
</dbReference>
<dbReference type="InterPro" id="IPR050951">
    <property type="entry name" value="Retrovirus_Pol_polyprotein"/>
</dbReference>
<evidence type="ECO:0000256" key="5">
    <source>
        <dbReference type="ARBA" id="ARBA00022801"/>
    </source>
</evidence>
<evidence type="ECO:0000256" key="9">
    <source>
        <dbReference type="ARBA" id="ARBA00022932"/>
    </source>
</evidence>
<dbReference type="InterPro" id="IPR012337">
    <property type="entry name" value="RNaseH-like_sf"/>
</dbReference>
<evidence type="ECO:0000256" key="3">
    <source>
        <dbReference type="ARBA" id="ARBA00022723"/>
    </source>
</evidence>
<dbReference type="Proteomes" id="UP001367676">
    <property type="component" value="Unassembled WGS sequence"/>
</dbReference>
<dbReference type="GO" id="GO:0004190">
    <property type="term" value="F:aspartic-type endopeptidase activity"/>
    <property type="evidence" value="ECO:0007669"/>
    <property type="project" value="UniProtKB-KW"/>
</dbReference>
<dbReference type="GO" id="GO:0042575">
    <property type="term" value="C:DNA polymerase complex"/>
    <property type="evidence" value="ECO:0007669"/>
    <property type="project" value="UniProtKB-ARBA"/>
</dbReference>
<name>A0AAN9U0H0_9HEMI</name>
<dbReference type="Pfam" id="PF17919">
    <property type="entry name" value="RT_RNaseH_2"/>
    <property type="match status" value="1"/>
</dbReference>
<reference evidence="15 16" key="1">
    <citation type="submission" date="2024-03" db="EMBL/GenBank/DDBJ databases">
        <title>Adaptation during the transition from Ophiocordyceps entomopathogen to insect associate is accompanied by gene loss and intensified selection.</title>
        <authorList>
            <person name="Ward C.M."/>
            <person name="Onetto C.A."/>
            <person name="Borneman A.R."/>
        </authorList>
    </citation>
    <scope>NUCLEOTIDE SEQUENCE [LARGE SCALE GENOMIC DNA]</scope>
    <source>
        <strain evidence="15">AWRI1</strain>
        <tissue evidence="15">Single Adult Female</tissue>
    </source>
</reference>
<dbReference type="Pfam" id="PF17921">
    <property type="entry name" value="Integrase_H2C2"/>
    <property type="match status" value="1"/>
</dbReference>
<dbReference type="EC" id="2.7.7.49" evidence="1"/>
<keyword evidence="12" id="KW-0511">Multifunctional enzyme</keyword>
<dbReference type="AlphaFoldDB" id="A0AAN9U0H0"/>
<dbReference type="InterPro" id="IPR041577">
    <property type="entry name" value="RT_RNaseH_2"/>
</dbReference>
<dbReference type="PROSITE" id="PS50994">
    <property type="entry name" value="INTEGRASE"/>
    <property type="match status" value="1"/>
</dbReference>
<evidence type="ECO:0000256" key="7">
    <source>
        <dbReference type="ARBA" id="ARBA00022908"/>
    </source>
</evidence>
<keyword evidence="5" id="KW-0378">Hydrolase</keyword>
<dbReference type="PANTHER" id="PTHR37984:SF5">
    <property type="entry name" value="PROTEIN NYNRIN-LIKE"/>
    <property type="match status" value="1"/>
</dbReference>
<dbReference type="GO" id="GO:0006508">
    <property type="term" value="P:proteolysis"/>
    <property type="evidence" value="ECO:0007669"/>
    <property type="project" value="UniProtKB-KW"/>
</dbReference>
<evidence type="ECO:0000313" key="16">
    <source>
        <dbReference type="Proteomes" id="UP001367676"/>
    </source>
</evidence>
<dbReference type="PANTHER" id="PTHR37984">
    <property type="entry name" value="PROTEIN CBG26694"/>
    <property type="match status" value="1"/>
</dbReference>
<dbReference type="InterPro" id="IPR041588">
    <property type="entry name" value="Integrase_H2C2"/>
</dbReference>
<dbReference type="GO" id="GO:0015074">
    <property type="term" value="P:DNA integration"/>
    <property type="evidence" value="ECO:0007669"/>
    <property type="project" value="UniProtKB-KW"/>
</dbReference>
<keyword evidence="9" id="KW-0548">Nucleotidyltransferase</keyword>
<dbReference type="FunFam" id="3.30.70.270:FF:000026">
    <property type="entry name" value="Transposon Ty3-G Gag-Pol polyprotein"/>
    <property type="match status" value="1"/>
</dbReference>
<keyword evidence="7" id="KW-0229">DNA integration</keyword>
<keyword evidence="6" id="KW-0460">Magnesium</keyword>
<evidence type="ECO:0000256" key="2">
    <source>
        <dbReference type="ARBA" id="ARBA00022670"/>
    </source>
</evidence>
<keyword evidence="11" id="KW-0233">DNA recombination</keyword>
<dbReference type="Gene3D" id="3.30.70.270">
    <property type="match status" value="2"/>
</dbReference>
<dbReference type="SUPFAM" id="SSF53098">
    <property type="entry name" value="Ribonuclease H-like"/>
    <property type="match status" value="1"/>
</dbReference>
<dbReference type="Gene3D" id="3.30.420.10">
    <property type="entry name" value="Ribonuclease H-like superfamily/Ribonuclease H"/>
    <property type="match status" value="1"/>
</dbReference>
<evidence type="ECO:0000256" key="8">
    <source>
        <dbReference type="ARBA" id="ARBA00022918"/>
    </source>
</evidence>
<evidence type="ECO:0000256" key="11">
    <source>
        <dbReference type="ARBA" id="ARBA00023172"/>
    </source>
</evidence>
<keyword evidence="9" id="KW-0808">Transferase</keyword>
<dbReference type="Gene3D" id="3.10.10.10">
    <property type="entry name" value="HIV Type 1 Reverse Transcriptase, subunit A, domain 1"/>
    <property type="match status" value="1"/>
</dbReference>
<keyword evidence="3" id="KW-0479">Metal-binding</keyword>
<keyword evidence="9" id="KW-0239">DNA-directed DNA polymerase</keyword>
<keyword evidence="10" id="KW-0238">DNA-binding</keyword>
<dbReference type="CDD" id="cd01647">
    <property type="entry name" value="RT_LTR"/>
    <property type="match status" value="1"/>
</dbReference>
<feature type="domain" description="Reverse transcriptase" evidence="13">
    <location>
        <begin position="440"/>
        <end position="624"/>
    </location>
</feature>
<evidence type="ECO:0000256" key="10">
    <source>
        <dbReference type="ARBA" id="ARBA00023125"/>
    </source>
</evidence>
<evidence type="ECO:0000256" key="12">
    <source>
        <dbReference type="ARBA" id="ARBA00023268"/>
    </source>
</evidence>
<dbReference type="GO" id="GO:0003887">
    <property type="term" value="F:DNA-directed DNA polymerase activity"/>
    <property type="evidence" value="ECO:0007669"/>
    <property type="project" value="UniProtKB-KW"/>
</dbReference>
<evidence type="ECO:0000256" key="6">
    <source>
        <dbReference type="ARBA" id="ARBA00022842"/>
    </source>
</evidence>
<keyword evidence="8" id="KW-0695">RNA-directed DNA polymerase</keyword>
<keyword evidence="4" id="KW-0064">Aspartyl protease</keyword>
<proteinExistence type="predicted"/>
<accession>A0AAN9U0H0</accession>
<dbReference type="Pfam" id="PF00078">
    <property type="entry name" value="RVT_1"/>
    <property type="match status" value="1"/>
</dbReference>
<dbReference type="InterPro" id="IPR036397">
    <property type="entry name" value="RNaseH_sf"/>
</dbReference>
<evidence type="ECO:0000259" key="13">
    <source>
        <dbReference type="PROSITE" id="PS50878"/>
    </source>
</evidence>
<dbReference type="InterPro" id="IPR001584">
    <property type="entry name" value="Integrase_cat-core"/>
</dbReference>
<dbReference type="GO" id="GO:0003964">
    <property type="term" value="F:RNA-directed DNA polymerase activity"/>
    <property type="evidence" value="ECO:0007669"/>
    <property type="project" value="UniProtKB-KW"/>
</dbReference>
<dbReference type="InterPro" id="IPR000477">
    <property type="entry name" value="RT_dom"/>
</dbReference>